<dbReference type="Proteomes" id="UP000000669">
    <property type="component" value="Chromosome"/>
</dbReference>
<dbReference type="EMBL" id="CP000263">
    <property type="protein sequence ID" value="ABJ90829.1"/>
    <property type="molecule type" value="Genomic_DNA"/>
</dbReference>
<dbReference type="RefSeq" id="WP_011672748.1">
    <property type="nucleotide sequence ID" value="NC_008513.1"/>
</dbReference>
<protein>
    <submittedName>
        <fullName evidence="1">Uncharacterized protein</fullName>
    </submittedName>
</protein>
<evidence type="ECO:0000313" key="1">
    <source>
        <dbReference type="EMBL" id="ABJ90829.1"/>
    </source>
</evidence>
<dbReference type="eggNOG" id="ENOG502ZKGP">
    <property type="taxonomic scope" value="Bacteria"/>
</dbReference>
<gene>
    <name evidence="1" type="primary">yba3</name>
    <name evidence="1" type="ordered locus">BCc_379</name>
</gene>
<keyword evidence="2" id="KW-1185">Reference proteome</keyword>
<evidence type="ECO:0000313" key="2">
    <source>
        <dbReference type="Proteomes" id="UP000000669"/>
    </source>
</evidence>
<proteinExistence type="predicted"/>
<accession>Q056X0</accession>
<organism evidence="1 2">
    <name type="scientific">Buchnera aphidicola subsp. Cinara cedri (strain Cc)</name>
    <dbReference type="NCBI Taxonomy" id="372461"/>
    <lineage>
        <taxon>Bacteria</taxon>
        <taxon>Pseudomonadati</taxon>
        <taxon>Pseudomonadota</taxon>
        <taxon>Gammaproteobacteria</taxon>
        <taxon>Enterobacterales</taxon>
        <taxon>Erwiniaceae</taxon>
        <taxon>Buchnera</taxon>
    </lineage>
</organism>
<reference evidence="1 2" key="1">
    <citation type="journal article" date="2006" name="Science">
        <title>A small microbial genome: the end of a long symbiotic relationship?</title>
        <authorList>
            <person name="Perez-Brocal V."/>
            <person name="Gil R."/>
            <person name="Ramos S."/>
            <person name="Lamelas A."/>
            <person name="Postigo M."/>
            <person name="Michelena J.M."/>
            <person name="Silva F.J."/>
            <person name="Moya A."/>
            <person name="Latorre A."/>
        </authorList>
    </citation>
    <scope>NUCLEOTIDE SEQUENCE [LARGE SCALE GENOMIC DNA]</scope>
    <source>
        <strain evidence="2">Cc</strain>
    </source>
</reference>
<dbReference type="KEGG" id="bcc:BCc_379"/>
<sequence>MSSVSSIRSNSFLNSEIIKKADSISVLHNKNLKNVDVAIINNANQEFIAHIIPYNTSYNQENMISSNINNEVNYDYPCVEDDQEEELSEFDTIPFEDEYSNNEINELKSFNTECCDDLNNISKNFPINNPDVRWNILRSVNFSPKTIARSKQLQETFHELLDSGKLEQKFLDHLHGKTVYLNGKKVLSDQAPDIMNAFRESVPEFQTQQLISTYVHPEVLDVAWENLSKRHPGVINRTVDNEHYTYEIDEISPEMYKVAITKITDLQPSYSGDINEIHTHGMRAAMIITANFNPEMRYSFFVQ</sequence>
<dbReference type="HOGENOM" id="CLU_917243_0_0_6"/>
<dbReference type="OrthoDB" id="6552452at2"/>
<dbReference type="AlphaFoldDB" id="Q056X0"/>
<name>Q056X0_BUCCC</name>